<dbReference type="Gene3D" id="1.10.10.10">
    <property type="entry name" value="Winged helix-like DNA-binding domain superfamily/Winged helix DNA-binding domain"/>
    <property type="match status" value="1"/>
</dbReference>
<dbReference type="InterPro" id="IPR036388">
    <property type="entry name" value="WH-like_DNA-bd_sf"/>
</dbReference>
<dbReference type="RefSeq" id="WP_103885353.1">
    <property type="nucleotide sequence ID" value="NZ_FNVU01000004.1"/>
</dbReference>
<dbReference type="CDD" id="cd16278">
    <property type="entry name" value="metallo-hydrolase-like_MBL-fold"/>
    <property type="match status" value="1"/>
</dbReference>
<dbReference type="Gene3D" id="3.60.15.10">
    <property type="entry name" value="Ribonuclease Z/Hydroxyacylglutathione hydrolase-like"/>
    <property type="match status" value="1"/>
</dbReference>
<feature type="domain" description="Metallo-beta-lactamase" evidence="2">
    <location>
        <begin position="44"/>
        <end position="209"/>
    </location>
</feature>
<reference evidence="3 4" key="1">
    <citation type="submission" date="2016-10" db="EMBL/GenBank/DDBJ databases">
        <authorList>
            <person name="de Groot N.N."/>
        </authorList>
    </citation>
    <scope>NUCLEOTIDE SEQUENCE [LARGE SCALE GENOMIC DNA]</scope>
    <source>
        <strain evidence="3 4">CGMCC 4.2023</strain>
    </source>
</reference>
<protein>
    <submittedName>
        <fullName evidence="3">Glyoxylase, beta-lactamase superfamily II</fullName>
    </submittedName>
</protein>
<evidence type="ECO:0000313" key="3">
    <source>
        <dbReference type="EMBL" id="SEG24521.1"/>
    </source>
</evidence>
<dbReference type="PANTHER" id="PTHR23131:SF0">
    <property type="entry name" value="ENDORIBONUCLEASE LACTB2"/>
    <property type="match status" value="1"/>
</dbReference>
<sequence length="284" mass="29923">MTVPGPTPGTPQIPGRPQPGVGGRATARALCVLAPNPSPMTLDGTNTWIVAEPDSPLAVVIDPGPLDEEHLARVIATAEQHGKRVALTLLTHGHPDHAEGAARFAELTRTPVRALDPALRLGDEGLAAGDAVTTGGLELRVIPTPGHTADSLTFHLPADRAVLTGDTVLGRGTTVVAHPDGRLGDYLDSLRRLHGLTVDADVNTVLPGHGPVLDDARGAVEFYLAHRAHRLAQVETAVESGLRTVPDVVAHVYADVDRSLWPAAELSVRAQLDYLREHGLIELS</sequence>
<dbReference type="AlphaFoldDB" id="A0A1H5YK76"/>
<dbReference type="EMBL" id="FNVU01000004">
    <property type="protein sequence ID" value="SEG24521.1"/>
    <property type="molecule type" value="Genomic_DNA"/>
</dbReference>
<dbReference type="SUPFAM" id="SSF56281">
    <property type="entry name" value="Metallo-hydrolase/oxidoreductase"/>
    <property type="match status" value="1"/>
</dbReference>
<gene>
    <name evidence="3" type="ORF">SAMN05216223_10426</name>
</gene>
<feature type="region of interest" description="Disordered" evidence="1">
    <location>
        <begin position="1"/>
        <end position="23"/>
    </location>
</feature>
<dbReference type="InterPro" id="IPR001279">
    <property type="entry name" value="Metallo-B-lactamas"/>
</dbReference>
<keyword evidence="4" id="KW-1185">Reference proteome</keyword>
<proteinExistence type="predicted"/>
<dbReference type="Pfam" id="PF17778">
    <property type="entry name" value="WHD_BLACT"/>
    <property type="match status" value="1"/>
</dbReference>
<dbReference type="PANTHER" id="PTHR23131">
    <property type="entry name" value="ENDORIBONUCLEASE LACTB2"/>
    <property type="match status" value="1"/>
</dbReference>
<dbReference type="OrthoDB" id="9788263at2"/>
<accession>A0A1H5YK76</accession>
<dbReference type="Proteomes" id="UP000236754">
    <property type="component" value="Unassembled WGS sequence"/>
</dbReference>
<evidence type="ECO:0000256" key="1">
    <source>
        <dbReference type="SAM" id="MobiDB-lite"/>
    </source>
</evidence>
<dbReference type="InterPro" id="IPR036866">
    <property type="entry name" value="RibonucZ/Hydroxyglut_hydro"/>
</dbReference>
<dbReference type="InterPro" id="IPR041516">
    <property type="entry name" value="LACTB2_WH"/>
</dbReference>
<organism evidence="3 4">
    <name type="scientific">Actinacidiphila yanglinensis</name>
    <dbReference type="NCBI Taxonomy" id="310779"/>
    <lineage>
        <taxon>Bacteria</taxon>
        <taxon>Bacillati</taxon>
        <taxon>Actinomycetota</taxon>
        <taxon>Actinomycetes</taxon>
        <taxon>Kitasatosporales</taxon>
        <taxon>Streptomycetaceae</taxon>
        <taxon>Actinacidiphila</taxon>
    </lineage>
</organism>
<name>A0A1H5YK76_9ACTN</name>
<dbReference type="InterPro" id="IPR050662">
    <property type="entry name" value="Sec-metab_biosynth-thioest"/>
</dbReference>
<dbReference type="SMART" id="SM00849">
    <property type="entry name" value="Lactamase_B"/>
    <property type="match status" value="1"/>
</dbReference>
<dbReference type="Pfam" id="PF00753">
    <property type="entry name" value="Lactamase_B"/>
    <property type="match status" value="1"/>
</dbReference>
<feature type="compositionally biased region" description="Pro residues" evidence="1">
    <location>
        <begin position="1"/>
        <end position="17"/>
    </location>
</feature>
<evidence type="ECO:0000313" key="4">
    <source>
        <dbReference type="Proteomes" id="UP000236754"/>
    </source>
</evidence>
<evidence type="ECO:0000259" key="2">
    <source>
        <dbReference type="SMART" id="SM00849"/>
    </source>
</evidence>